<dbReference type="RefSeq" id="WP_347690205.1">
    <property type="nucleotide sequence ID" value="NZ_JBDPZN010000003.1"/>
</dbReference>
<dbReference type="PANTHER" id="PTHR30250">
    <property type="entry name" value="PST FAMILY PREDICTED COLANIC ACID TRANSPORTER"/>
    <property type="match status" value="1"/>
</dbReference>
<name>A0ABV0FTM4_9GAMM</name>
<feature type="transmembrane region" description="Helical" evidence="6">
    <location>
        <begin position="222"/>
        <end position="249"/>
    </location>
</feature>
<evidence type="ECO:0000256" key="6">
    <source>
        <dbReference type="SAM" id="Phobius"/>
    </source>
</evidence>
<protein>
    <submittedName>
        <fullName evidence="7">Flippase</fullName>
    </submittedName>
</protein>
<keyword evidence="5 6" id="KW-0472">Membrane</keyword>
<evidence type="ECO:0000256" key="3">
    <source>
        <dbReference type="ARBA" id="ARBA00022692"/>
    </source>
</evidence>
<feature type="transmembrane region" description="Helical" evidence="6">
    <location>
        <begin position="87"/>
        <end position="107"/>
    </location>
</feature>
<reference evidence="7 8" key="1">
    <citation type="submission" date="2024-05" db="EMBL/GenBank/DDBJ databases">
        <title>Genome sequencing of Marine Estuary Bacteria, Shewanella vesiculosa and S. baltica, and Pseudomonas syringae.</title>
        <authorList>
            <person name="Gurung A."/>
            <person name="Maclea K.S."/>
        </authorList>
    </citation>
    <scope>NUCLEOTIDE SEQUENCE [LARGE SCALE GENOMIC DNA]</scope>
    <source>
        <strain evidence="7 8">1A</strain>
    </source>
</reference>
<keyword evidence="4 6" id="KW-1133">Transmembrane helix</keyword>
<evidence type="ECO:0000256" key="4">
    <source>
        <dbReference type="ARBA" id="ARBA00022989"/>
    </source>
</evidence>
<feature type="transmembrane region" description="Helical" evidence="6">
    <location>
        <begin position="127"/>
        <end position="150"/>
    </location>
</feature>
<keyword evidence="2" id="KW-1003">Cell membrane</keyword>
<feature type="transmembrane region" description="Helical" evidence="6">
    <location>
        <begin position="12"/>
        <end position="35"/>
    </location>
</feature>
<evidence type="ECO:0000313" key="7">
    <source>
        <dbReference type="EMBL" id="MEO3682781.1"/>
    </source>
</evidence>
<dbReference type="Proteomes" id="UP001477278">
    <property type="component" value="Unassembled WGS sequence"/>
</dbReference>
<evidence type="ECO:0000256" key="1">
    <source>
        <dbReference type="ARBA" id="ARBA00004651"/>
    </source>
</evidence>
<evidence type="ECO:0000256" key="5">
    <source>
        <dbReference type="ARBA" id="ARBA00023136"/>
    </source>
</evidence>
<feature type="transmembrane region" description="Helical" evidence="6">
    <location>
        <begin position="298"/>
        <end position="320"/>
    </location>
</feature>
<comment type="subcellular location">
    <subcellularLocation>
        <location evidence="1">Cell membrane</location>
        <topology evidence="1">Multi-pass membrane protein</topology>
    </subcellularLocation>
</comment>
<evidence type="ECO:0000313" key="8">
    <source>
        <dbReference type="Proteomes" id="UP001477278"/>
    </source>
</evidence>
<feature type="transmembrane region" description="Helical" evidence="6">
    <location>
        <begin position="426"/>
        <end position="447"/>
    </location>
</feature>
<organism evidence="7 8">
    <name type="scientific">Shewanella vesiculosa</name>
    <dbReference type="NCBI Taxonomy" id="518738"/>
    <lineage>
        <taxon>Bacteria</taxon>
        <taxon>Pseudomonadati</taxon>
        <taxon>Pseudomonadota</taxon>
        <taxon>Gammaproteobacteria</taxon>
        <taxon>Alteromonadales</taxon>
        <taxon>Shewanellaceae</taxon>
        <taxon>Shewanella</taxon>
    </lineage>
</organism>
<dbReference type="InterPro" id="IPR050833">
    <property type="entry name" value="Poly_Biosynth_Transport"/>
</dbReference>
<evidence type="ECO:0000256" key="2">
    <source>
        <dbReference type="ARBA" id="ARBA00022475"/>
    </source>
</evidence>
<feature type="transmembrane region" description="Helical" evidence="6">
    <location>
        <begin position="453"/>
        <end position="471"/>
    </location>
</feature>
<dbReference type="EMBL" id="JBDPZN010000003">
    <property type="protein sequence ID" value="MEO3682781.1"/>
    <property type="molecule type" value="Genomic_DNA"/>
</dbReference>
<proteinExistence type="predicted"/>
<keyword evidence="3 6" id="KW-0812">Transmembrane</keyword>
<keyword evidence="8" id="KW-1185">Reference proteome</keyword>
<feature type="transmembrane region" description="Helical" evidence="6">
    <location>
        <begin position="395"/>
        <end position="414"/>
    </location>
</feature>
<feature type="transmembrane region" description="Helical" evidence="6">
    <location>
        <begin position="370"/>
        <end position="389"/>
    </location>
</feature>
<feature type="transmembrane region" description="Helical" evidence="6">
    <location>
        <begin position="340"/>
        <end position="358"/>
    </location>
</feature>
<feature type="transmembrane region" description="Helical" evidence="6">
    <location>
        <begin position="41"/>
        <end position="66"/>
    </location>
</feature>
<sequence>MSGFNRLLKNSLANIINGFSNVILGIVISPFLINILSLDEFSVWSICLQAGIAVSIFGVAGQITIGRFTSQFKFNNDELGLNRVINNYFNIILYIFIFFLLVLSVVLVNFESIFSSIPNEIIFESKIAFLLVFGSFTLGIFATVFIGYFIGIEKNHVTANINLISRVFIGIVVVFLADYGLIAIASGYFVINVISYLFMYKQFCAFEQHHFSFGLQGKIDELIKFFGGLTIWNVAQFLISGIGIFVVSIYDFDNLAFFVLAMTMVNAIVGLLGAIVNPIIQPIVKLNESGNPKGVDELVISLSMIFALTIFLGVNLSSYISLPILQLWVGDSNGTLANNYFNYLLVAFAIRMVIAPYGMKLVANAQQLKIAHFPVFEGVLNFILSIILVKEFGAIGVAYSTIISAITIMFVYTLKYSKETILDQSLITILLSFLIIPFLTVLSVYLFNSLTVSSYYSSILLIISILVIYMIKINVYRVKFILDNTKPLI</sequence>
<dbReference type="PANTHER" id="PTHR30250:SF11">
    <property type="entry name" value="O-ANTIGEN TRANSPORTER-RELATED"/>
    <property type="match status" value="1"/>
</dbReference>
<accession>A0ABV0FTM4</accession>
<comment type="caution">
    <text evidence="7">The sequence shown here is derived from an EMBL/GenBank/DDBJ whole genome shotgun (WGS) entry which is preliminary data.</text>
</comment>
<gene>
    <name evidence="7" type="ORF">ABHN84_10840</name>
</gene>
<feature type="transmembrane region" description="Helical" evidence="6">
    <location>
        <begin position="255"/>
        <end position="277"/>
    </location>
</feature>